<evidence type="ECO:0000256" key="4">
    <source>
        <dbReference type="SAM" id="MobiDB-lite"/>
    </source>
</evidence>
<feature type="region of interest" description="Disordered" evidence="4">
    <location>
        <begin position="398"/>
        <end position="423"/>
    </location>
</feature>
<organism evidence="5 6">
    <name type="scientific">Cryphonectria parasitica (strain ATCC 38755 / EP155)</name>
    <dbReference type="NCBI Taxonomy" id="660469"/>
    <lineage>
        <taxon>Eukaryota</taxon>
        <taxon>Fungi</taxon>
        <taxon>Dikarya</taxon>
        <taxon>Ascomycota</taxon>
        <taxon>Pezizomycotina</taxon>
        <taxon>Sordariomycetes</taxon>
        <taxon>Sordariomycetidae</taxon>
        <taxon>Diaporthales</taxon>
        <taxon>Cryphonectriaceae</taxon>
        <taxon>Cryphonectria-Endothia species complex</taxon>
        <taxon>Cryphonectria</taxon>
    </lineage>
</organism>
<gene>
    <name evidence="5" type="ORF">M406DRAFT_340128</name>
</gene>
<dbReference type="GO" id="GO:0007186">
    <property type="term" value="P:G protein-coupled receptor signaling pathway"/>
    <property type="evidence" value="ECO:0007669"/>
    <property type="project" value="TreeGrafter"/>
</dbReference>
<proteinExistence type="inferred from homology"/>
<accession>A0A9P4Y046</accession>
<dbReference type="RefSeq" id="XP_040775505.1">
    <property type="nucleotide sequence ID" value="XM_040921527.1"/>
</dbReference>
<dbReference type="OrthoDB" id="5585685at2759"/>
<dbReference type="InterPro" id="IPR016024">
    <property type="entry name" value="ARM-type_fold"/>
</dbReference>
<evidence type="ECO:0000313" key="6">
    <source>
        <dbReference type="Proteomes" id="UP000803844"/>
    </source>
</evidence>
<comment type="similarity">
    <text evidence="1">Belongs to the synembryn family.</text>
</comment>
<dbReference type="PANTHER" id="PTHR12425:SF5">
    <property type="entry name" value="SYNEMBRYN"/>
    <property type="match status" value="1"/>
</dbReference>
<dbReference type="GeneID" id="63838656"/>
<dbReference type="GO" id="GO:0005737">
    <property type="term" value="C:cytoplasm"/>
    <property type="evidence" value="ECO:0007669"/>
    <property type="project" value="TreeGrafter"/>
</dbReference>
<protein>
    <recommendedName>
        <fullName evidence="7">Guanine nucleotide exchange factor synembryn</fullName>
    </recommendedName>
</protein>
<dbReference type="InterPro" id="IPR019318">
    <property type="entry name" value="Gua_nucleotide_exch_fac_Ric8"/>
</dbReference>
<evidence type="ECO:0008006" key="7">
    <source>
        <dbReference type="Google" id="ProtNLM"/>
    </source>
</evidence>
<dbReference type="Pfam" id="PF10165">
    <property type="entry name" value="Ric8"/>
    <property type="match status" value="1"/>
</dbReference>
<dbReference type="AlphaFoldDB" id="A0A9P4Y046"/>
<keyword evidence="6" id="KW-1185">Reference proteome</keyword>
<evidence type="ECO:0000256" key="2">
    <source>
        <dbReference type="ARBA" id="ARBA00022658"/>
    </source>
</evidence>
<keyword evidence="3" id="KW-0143">Chaperone</keyword>
<dbReference type="EMBL" id="MU032348">
    <property type="protein sequence ID" value="KAF3764544.1"/>
    <property type="molecule type" value="Genomic_DNA"/>
</dbReference>
<name>A0A9P4Y046_CRYP1</name>
<sequence>MDWNPYRRRQVSTKLQTVTRLLEKLTVDLEKHDLTTKERDAALDELKVYGRDPRDADPIFTKEGIRTLTRHAFDDETVSTSHGALRCLANTMLIKPEARQVFVDLDYVAKACAQLKRDTWDDEFLVSRVIFLTTYGTNVELVKLIDGHGLAETIIARLAKHVEVAQRAGKEKADPMQDMALAEILRLLFNVAHYCPTRVDSFTPAVAHIVALITGRDLTPSQPLDGPFSALVNALINLKLESAEAQSALYPEGDAQTSVVDRLVHLLDLSLAKYSDNELEQTVTPVFSVFRLLYQSAPEPVKAFLRGKFLPTPEDRQKVLGRGETLPARVLRNSTNALTPQLRDTISHLLFEMSDKDAHKFVDNVGYGFASGFLFQNNIPVPQNASGGEETGIEIGSRPINPITGQFLDRETGPDVPEMTDEEKEREAERLFVLFERLKKTGIIDIQNPVEQAFREGRFQDIQDDERVEELD</sequence>
<dbReference type="PANTHER" id="PTHR12425">
    <property type="entry name" value="SYNEMBRYN"/>
    <property type="match status" value="1"/>
</dbReference>
<dbReference type="SUPFAM" id="SSF48371">
    <property type="entry name" value="ARM repeat"/>
    <property type="match status" value="1"/>
</dbReference>
<dbReference type="GO" id="GO:0005085">
    <property type="term" value="F:guanyl-nucleotide exchange factor activity"/>
    <property type="evidence" value="ECO:0007669"/>
    <property type="project" value="UniProtKB-KW"/>
</dbReference>
<evidence type="ECO:0000313" key="5">
    <source>
        <dbReference type="EMBL" id="KAF3764544.1"/>
    </source>
</evidence>
<dbReference type="Proteomes" id="UP000803844">
    <property type="component" value="Unassembled WGS sequence"/>
</dbReference>
<comment type="caution">
    <text evidence="5">The sequence shown here is derived from an EMBL/GenBank/DDBJ whole genome shotgun (WGS) entry which is preliminary data.</text>
</comment>
<reference evidence="5" key="1">
    <citation type="journal article" date="2020" name="Phytopathology">
        <title>Genome sequence of the chestnut blight fungus Cryphonectria parasitica EP155: A fundamental resource for an archetypical invasive plant pathogen.</title>
        <authorList>
            <person name="Crouch J.A."/>
            <person name="Dawe A."/>
            <person name="Aerts A."/>
            <person name="Barry K."/>
            <person name="Churchill A.C.L."/>
            <person name="Grimwood J."/>
            <person name="Hillman B."/>
            <person name="Milgroom M.G."/>
            <person name="Pangilinan J."/>
            <person name="Smith M."/>
            <person name="Salamov A."/>
            <person name="Schmutz J."/>
            <person name="Yadav J."/>
            <person name="Grigoriev I.V."/>
            <person name="Nuss D."/>
        </authorList>
    </citation>
    <scope>NUCLEOTIDE SEQUENCE</scope>
    <source>
        <strain evidence="5">EP155</strain>
    </source>
</reference>
<evidence type="ECO:0000256" key="3">
    <source>
        <dbReference type="ARBA" id="ARBA00023186"/>
    </source>
</evidence>
<keyword evidence="2" id="KW-0344">Guanine-nucleotide releasing factor</keyword>
<evidence type="ECO:0000256" key="1">
    <source>
        <dbReference type="ARBA" id="ARBA00009049"/>
    </source>
</evidence>
<dbReference type="GO" id="GO:0001965">
    <property type="term" value="F:G-protein alpha-subunit binding"/>
    <property type="evidence" value="ECO:0007669"/>
    <property type="project" value="TreeGrafter"/>
</dbReference>